<proteinExistence type="inferred from homology"/>
<dbReference type="GO" id="GO:0008643">
    <property type="term" value="P:carbohydrate transport"/>
    <property type="evidence" value="ECO:0007669"/>
    <property type="project" value="InterPro"/>
</dbReference>
<keyword evidence="4" id="KW-1185">Reference proteome</keyword>
<dbReference type="PANTHER" id="PTHR11328:SF24">
    <property type="entry name" value="MAJOR FACILITATOR SUPERFAMILY (MFS) PROFILE DOMAIN-CONTAINING PROTEIN"/>
    <property type="match status" value="1"/>
</dbReference>
<keyword evidence="2" id="KW-1133">Transmembrane helix</keyword>
<comment type="similarity">
    <text evidence="1">Belongs to the sodium:galactoside symporter (TC 2.A.2) family.</text>
</comment>
<sequence length="478" mass="50647">MPGRDAGGLRSPQSGGERPIGWWRLLAYALPAAPLAALGLPLYAVVPTYYTETIGLPLAGVGLVLLLVRIFDAVSDPLVGVVADRFRPRFGRRRLLFSISVPIASLAALMLYSPPPGVTLLWLGAWGVVLSLGYTMAMVPYSAWGAELIDDYSGRTSLTSLREGISLIGVLIAIVVPFAIGMERGAPISGLAVLGIIVAISLPVSGLIAVIFVPEPREHRVARVALRQSLGFLAANKPFVRLLIAYFINGFANGIPATLFLYFVSDRLGLPQSRGPLLFMYFLFGIAGVPLATLAARRFGKHRAWCIAMIVACAAFVAAPLLPSGSLYGFGAICIVTGLMLGFDLSLPPAIQADVIDVDTAQSGSQRGGLYFAAWGLATKLSLAAGVGLIFPLLSAFGFDAAAGAGNRPEALWTLAISYAWIPIALKLIAVALMWNFPLDEAAHKVLRSRIDGSRPAATRPDAERDLAAALPHARAIR</sequence>
<dbReference type="RefSeq" id="WP_206423180.1">
    <property type="nucleotide sequence ID" value="NZ_CP117255.1"/>
</dbReference>
<feature type="transmembrane region" description="Helical" evidence="2">
    <location>
        <begin position="328"/>
        <end position="347"/>
    </location>
</feature>
<protein>
    <submittedName>
        <fullName evidence="3">MFS transporter</fullName>
    </submittedName>
</protein>
<feature type="transmembrane region" description="Helical" evidence="2">
    <location>
        <begin position="303"/>
        <end position="322"/>
    </location>
</feature>
<dbReference type="SUPFAM" id="SSF103473">
    <property type="entry name" value="MFS general substrate transporter"/>
    <property type="match status" value="1"/>
</dbReference>
<dbReference type="InterPro" id="IPR036259">
    <property type="entry name" value="MFS_trans_sf"/>
</dbReference>
<dbReference type="KEGG" id="rtu:PR017_05965"/>
<evidence type="ECO:0000256" key="2">
    <source>
        <dbReference type="SAM" id="Phobius"/>
    </source>
</evidence>
<keyword evidence="2" id="KW-0812">Transmembrane</keyword>
<feature type="transmembrane region" description="Helical" evidence="2">
    <location>
        <begin position="21"/>
        <end position="42"/>
    </location>
</feature>
<dbReference type="Pfam" id="PF13347">
    <property type="entry name" value="MFS_2"/>
    <property type="match status" value="1"/>
</dbReference>
<keyword evidence="2" id="KW-0472">Membrane</keyword>
<dbReference type="PANTHER" id="PTHR11328">
    <property type="entry name" value="MAJOR FACILITATOR SUPERFAMILY DOMAIN-CONTAINING PROTEIN"/>
    <property type="match status" value="1"/>
</dbReference>
<evidence type="ECO:0000313" key="3">
    <source>
        <dbReference type="EMBL" id="WFR96668.1"/>
    </source>
</evidence>
<evidence type="ECO:0000313" key="4">
    <source>
        <dbReference type="Proteomes" id="UP000249499"/>
    </source>
</evidence>
<evidence type="ECO:0000256" key="1">
    <source>
        <dbReference type="ARBA" id="ARBA00009617"/>
    </source>
</evidence>
<name>A0AAF1KRW4_9HYPH</name>
<feature type="transmembrane region" description="Helical" evidence="2">
    <location>
        <begin position="120"/>
        <end position="143"/>
    </location>
</feature>
<feature type="transmembrane region" description="Helical" evidence="2">
    <location>
        <begin position="188"/>
        <end position="213"/>
    </location>
</feature>
<feature type="transmembrane region" description="Helical" evidence="2">
    <location>
        <begin position="368"/>
        <end position="391"/>
    </location>
</feature>
<gene>
    <name evidence="3" type="ORF">PR017_05965</name>
</gene>
<reference evidence="3 4" key="1">
    <citation type="journal article" date="2018" name="Sci. Rep.">
        <title>Rhizobium tumorigenes sp. nov., a novel plant tumorigenic bacterium isolated from cane gall tumors on thornless blackberry.</title>
        <authorList>
            <person name="Kuzmanovi N."/>
            <person name="Smalla K."/>
            <person name="Gronow S."/>
            <person name="PuBawska J."/>
        </authorList>
    </citation>
    <scope>NUCLEOTIDE SEQUENCE [LARGE SCALE GENOMIC DNA]</scope>
    <source>
        <strain evidence="3 4">1078</strain>
    </source>
</reference>
<organism evidence="3 4">
    <name type="scientific">Rhizobium tumorigenes</name>
    <dbReference type="NCBI Taxonomy" id="2041385"/>
    <lineage>
        <taxon>Bacteria</taxon>
        <taxon>Pseudomonadati</taxon>
        <taxon>Pseudomonadota</taxon>
        <taxon>Alphaproteobacteria</taxon>
        <taxon>Hyphomicrobiales</taxon>
        <taxon>Rhizobiaceae</taxon>
        <taxon>Rhizobium/Agrobacterium group</taxon>
        <taxon>Rhizobium</taxon>
    </lineage>
</organism>
<dbReference type="Gene3D" id="1.20.1250.20">
    <property type="entry name" value="MFS general substrate transporter like domains"/>
    <property type="match status" value="2"/>
</dbReference>
<feature type="transmembrane region" description="Helical" evidence="2">
    <location>
        <begin position="54"/>
        <end position="74"/>
    </location>
</feature>
<feature type="transmembrane region" description="Helical" evidence="2">
    <location>
        <begin position="277"/>
        <end position="296"/>
    </location>
</feature>
<dbReference type="GO" id="GO:0015293">
    <property type="term" value="F:symporter activity"/>
    <property type="evidence" value="ECO:0007669"/>
    <property type="project" value="InterPro"/>
</dbReference>
<dbReference type="AlphaFoldDB" id="A0AAF1KRW4"/>
<feature type="transmembrane region" description="Helical" evidence="2">
    <location>
        <begin position="95"/>
        <end position="114"/>
    </location>
</feature>
<reference evidence="4" key="2">
    <citation type="journal article" date="2023" name="MicrobiologyOpen">
        <title>Genomics of the tumorigenes clade of the family Rhizobiaceae and description of Rhizobium rhododendri sp. nov.</title>
        <authorList>
            <person name="Kuzmanovic N."/>
            <person name="diCenzo G.C."/>
            <person name="Bunk B."/>
            <person name="Sproeer C."/>
            <person name="Fruehling A."/>
            <person name="Neumann-Schaal M."/>
            <person name="Overmann J."/>
            <person name="Smalla K."/>
        </authorList>
    </citation>
    <scope>NUCLEOTIDE SEQUENCE [LARGE SCALE GENOMIC DNA]</scope>
    <source>
        <strain evidence="4">1078</strain>
    </source>
</reference>
<feature type="transmembrane region" description="Helical" evidence="2">
    <location>
        <begin position="164"/>
        <end position="182"/>
    </location>
</feature>
<feature type="transmembrane region" description="Helical" evidence="2">
    <location>
        <begin position="411"/>
        <end position="435"/>
    </location>
</feature>
<feature type="transmembrane region" description="Helical" evidence="2">
    <location>
        <begin position="243"/>
        <end position="265"/>
    </location>
</feature>
<dbReference type="Proteomes" id="UP000249499">
    <property type="component" value="Chromosome"/>
</dbReference>
<dbReference type="GO" id="GO:0005886">
    <property type="term" value="C:plasma membrane"/>
    <property type="evidence" value="ECO:0007669"/>
    <property type="project" value="TreeGrafter"/>
</dbReference>
<accession>A0AAF1KRW4</accession>
<dbReference type="EMBL" id="CP117255">
    <property type="protein sequence ID" value="WFR96668.1"/>
    <property type="molecule type" value="Genomic_DNA"/>
</dbReference>
<dbReference type="InterPro" id="IPR039672">
    <property type="entry name" value="MFS_2"/>
</dbReference>